<keyword evidence="2" id="KW-1185">Reference proteome</keyword>
<dbReference type="EMBL" id="QTSX02000762">
    <property type="protein sequence ID" value="KAJ9085447.1"/>
    <property type="molecule type" value="Genomic_DNA"/>
</dbReference>
<evidence type="ECO:0000313" key="1">
    <source>
        <dbReference type="EMBL" id="KAJ9085447.1"/>
    </source>
</evidence>
<reference evidence="1" key="1">
    <citation type="submission" date="2022-04" db="EMBL/GenBank/DDBJ databases">
        <title>Genome of the entomopathogenic fungus Entomophthora muscae.</title>
        <authorList>
            <person name="Elya C."/>
            <person name="Lovett B.R."/>
            <person name="Lee E."/>
            <person name="Macias A.M."/>
            <person name="Hajek A.E."/>
            <person name="De Bivort B.L."/>
            <person name="Kasson M.T."/>
            <person name="De Fine Licht H.H."/>
            <person name="Stajich J.E."/>
        </authorList>
    </citation>
    <scope>NUCLEOTIDE SEQUENCE</scope>
    <source>
        <strain evidence="1">Berkeley</strain>
    </source>
</reference>
<organism evidence="1 2">
    <name type="scientific">Entomophthora muscae</name>
    <dbReference type="NCBI Taxonomy" id="34485"/>
    <lineage>
        <taxon>Eukaryota</taxon>
        <taxon>Fungi</taxon>
        <taxon>Fungi incertae sedis</taxon>
        <taxon>Zoopagomycota</taxon>
        <taxon>Entomophthoromycotina</taxon>
        <taxon>Entomophthoromycetes</taxon>
        <taxon>Entomophthorales</taxon>
        <taxon>Entomophthoraceae</taxon>
        <taxon>Entomophthora</taxon>
    </lineage>
</organism>
<dbReference type="Proteomes" id="UP001165960">
    <property type="component" value="Unassembled WGS sequence"/>
</dbReference>
<evidence type="ECO:0000313" key="2">
    <source>
        <dbReference type="Proteomes" id="UP001165960"/>
    </source>
</evidence>
<name>A0ACC2UEX6_9FUNG</name>
<protein>
    <submittedName>
        <fullName evidence="1">Uncharacterized protein</fullName>
    </submittedName>
</protein>
<gene>
    <name evidence="1" type="ORF">DSO57_1013906</name>
</gene>
<sequence>MVNHPKRNRKPVVCYTNVPEQRINKNQRGISEIPVGNVHVHSPVLALEEAEFTKILGGKIDTAFYSSSSTISYKPNTPLSKSVVQDSGMPTYSQLSTIAKKRGRNNKSKASTTTPTDKTNEPVPSLTNLLQNLNKGEVSSTSVVVQENSQGSYIKMVAFLYWERIHILQFRGPVVMWSTLMLALENPSMISTKRLEVGNNIYWKIPRDFSFDGVYLTDNQISRALKLLEMVFAVWSNPRSAVGPVPLWHGSDSHKYQLKQAMGTTLELFSYSQAGSQQSMMLVENLVLSSSKVVYHQRLHHMPKYIEWLLGVMYLVGGKTSKEYAQQESLLWECILLGLTFPYSIGVNHVNFLPVDDSPFLPFAFCWLPNVWIIYAAIAKVLIQLHLGLEAIVS</sequence>
<comment type="caution">
    <text evidence="1">The sequence shown here is derived from an EMBL/GenBank/DDBJ whole genome shotgun (WGS) entry which is preliminary data.</text>
</comment>
<proteinExistence type="predicted"/>
<accession>A0ACC2UEX6</accession>